<gene>
    <name evidence="1" type="ORF">M622_01205</name>
</gene>
<dbReference type="OrthoDB" id="5767052at2"/>
<dbReference type="Proteomes" id="UP000015455">
    <property type="component" value="Unassembled WGS sequence"/>
</dbReference>
<dbReference type="AlphaFoldDB" id="S9ZS47"/>
<dbReference type="EMBL" id="ATJV01000001">
    <property type="protein sequence ID" value="EPZ17416.1"/>
    <property type="molecule type" value="Genomic_DNA"/>
</dbReference>
<dbReference type="PATRIC" id="fig|1348657.5.peg.242"/>
<keyword evidence="2" id="KW-1185">Reference proteome</keyword>
<evidence type="ECO:0000313" key="2">
    <source>
        <dbReference type="Proteomes" id="UP000015455"/>
    </source>
</evidence>
<dbReference type="eggNOG" id="ENOG5032RT1">
    <property type="taxonomic scope" value="Bacteria"/>
</dbReference>
<dbReference type="InterPro" id="IPR016875">
    <property type="entry name" value="UCP028200"/>
</dbReference>
<evidence type="ECO:0000313" key="1">
    <source>
        <dbReference type="EMBL" id="EPZ17416.1"/>
    </source>
</evidence>
<organism evidence="1 2">
    <name type="scientific">Thauera terpenica 58Eu</name>
    <dbReference type="NCBI Taxonomy" id="1348657"/>
    <lineage>
        <taxon>Bacteria</taxon>
        <taxon>Pseudomonadati</taxon>
        <taxon>Pseudomonadota</taxon>
        <taxon>Betaproteobacteria</taxon>
        <taxon>Rhodocyclales</taxon>
        <taxon>Zoogloeaceae</taxon>
        <taxon>Thauera</taxon>
    </lineage>
</organism>
<comment type="caution">
    <text evidence="1">The sequence shown here is derived from an EMBL/GenBank/DDBJ whole genome shotgun (WGS) entry which is preliminary data.</text>
</comment>
<reference evidence="1 2" key="1">
    <citation type="submission" date="2013-06" db="EMBL/GenBank/DDBJ databases">
        <title>Draft genome sequence of Thauera terpenica.</title>
        <authorList>
            <person name="Liu B."/>
            <person name="Frostegard A.H."/>
            <person name="Shapleigh J.P."/>
        </authorList>
    </citation>
    <scope>NUCLEOTIDE SEQUENCE [LARGE SCALE GENOMIC DNA]</scope>
    <source>
        <strain evidence="1 2">58Eu</strain>
    </source>
</reference>
<name>S9ZS47_9RHOO</name>
<proteinExistence type="predicted"/>
<accession>S9ZS47</accession>
<dbReference type="STRING" id="1348657.M622_01205"/>
<protein>
    <recommendedName>
        <fullName evidence="3">Lipoprotein</fullName>
    </recommendedName>
</protein>
<dbReference type="Pfam" id="PF19795">
    <property type="entry name" value="DUF6279"/>
    <property type="match status" value="1"/>
</dbReference>
<dbReference type="PIRSF" id="PIRSF028200">
    <property type="entry name" value="UCP028200"/>
    <property type="match status" value="1"/>
</dbReference>
<sequence>MLQALLLLTAVLLLGACSARFAYSQLDWLVPWYLRDYVSFNAGQRDVLDQRLSQRLDWHCRAHLPQYVELLREARSTLAADEVEVADLEPFVQRGEAWWDELRGVLVADAAVLLAGLSNDQVLELAAAFERQDREAREEYLGGSAEERAAAQITRMEKRLRNWFGRLTAEQQRLVAAWSVALHPSTEQWLDGRRQWQQRVLDALAVRDQAAQFAPRVAALAAPFNAEAPAAYQAQLAHNRQLTLRLLADVFNAATPAQRERVRGELDELGAQFGALACAGPQVADAS</sequence>
<evidence type="ECO:0008006" key="3">
    <source>
        <dbReference type="Google" id="ProtNLM"/>
    </source>
</evidence>